<organism evidence="2 3">
    <name type="scientific">Priapulus caudatus</name>
    <name type="common">Priapulid worm</name>
    <dbReference type="NCBI Taxonomy" id="37621"/>
    <lineage>
        <taxon>Eukaryota</taxon>
        <taxon>Metazoa</taxon>
        <taxon>Ecdysozoa</taxon>
        <taxon>Scalidophora</taxon>
        <taxon>Priapulida</taxon>
        <taxon>Priapulimorpha</taxon>
        <taxon>Priapulimorphida</taxon>
        <taxon>Priapulidae</taxon>
        <taxon>Priapulus</taxon>
    </lineage>
</organism>
<name>A0ABM1EQI5_PRICU</name>
<reference evidence="3" key="1">
    <citation type="submission" date="2025-08" db="UniProtKB">
        <authorList>
            <consortium name="RefSeq"/>
        </authorList>
    </citation>
    <scope>IDENTIFICATION</scope>
</reference>
<dbReference type="GeneID" id="106814632"/>
<evidence type="ECO:0000313" key="3">
    <source>
        <dbReference type="RefSeq" id="XP_014674456.1"/>
    </source>
</evidence>
<dbReference type="Proteomes" id="UP000695022">
    <property type="component" value="Unplaced"/>
</dbReference>
<keyword evidence="1" id="KW-0732">Signal</keyword>
<sequence>MRRATERNGVVVGWLLAFVVLLHTVSAQFYTKSGEGNLPRIGRRSDTFSLTDDAAPTFHSSYGAAQRHRFNDKLAGVIDRRGDIARVLTYLRRLENGNSDSF</sequence>
<evidence type="ECO:0000313" key="2">
    <source>
        <dbReference type="Proteomes" id="UP000695022"/>
    </source>
</evidence>
<keyword evidence="2" id="KW-1185">Reference proteome</keyword>
<dbReference type="RefSeq" id="XP_014674456.1">
    <property type="nucleotide sequence ID" value="XM_014818970.1"/>
</dbReference>
<accession>A0ABM1EQI5</accession>
<proteinExistence type="predicted"/>
<gene>
    <name evidence="3" type="primary">LOC106814632</name>
</gene>
<feature type="signal peptide" evidence="1">
    <location>
        <begin position="1"/>
        <end position="27"/>
    </location>
</feature>
<feature type="chain" id="PRO_5047478121" evidence="1">
    <location>
        <begin position="28"/>
        <end position="102"/>
    </location>
</feature>
<evidence type="ECO:0000256" key="1">
    <source>
        <dbReference type="SAM" id="SignalP"/>
    </source>
</evidence>
<protein>
    <submittedName>
        <fullName evidence="3">Uncharacterized protein LOC106814632</fullName>
    </submittedName>
</protein>